<organism evidence="2 3">
    <name type="scientific">Synchytrium microbalum</name>
    <dbReference type="NCBI Taxonomy" id="1806994"/>
    <lineage>
        <taxon>Eukaryota</taxon>
        <taxon>Fungi</taxon>
        <taxon>Fungi incertae sedis</taxon>
        <taxon>Chytridiomycota</taxon>
        <taxon>Chytridiomycota incertae sedis</taxon>
        <taxon>Chytridiomycetes</taxon>
        <taxon>Synchytriales</taxon>
        <taxon>Synchytriaceae</taxon>
        <taxon>Synchytrium</taxon>
    </lineage>
</organism>
<sequence>MKGYIANEYIKVPEDLKLRDDLPEPTCPPNGAAGISFASLMVLQGKYQFKPKLPMRPGADVAGIILEVGPNCPKQFYVGQRVFCGGEIAERTAVIPTEETFEVPASLTMAEAAAIGVNYTTSWIGLVNRGRVAKDEVVLVHSGAGGIGSSSIQIAKHLGAYVIATVSSDDKIPVCKTAGADAVLNYATDKEWPEKVKEITRNIPGREREGADIVVDPTGLIIPSTKCTAWNGRLLVVGFTGGKIEQIPANRLLLKNVAAIGVNINGYKKSFGQTTVTEPGVLDDAWRGLFQMFTEGRAPDGQPPKPILYHEKFEGLESLPLALRASSMNRASFGKIMITFGPPEVLVPRSSHL</sequence>
<keyword evidence="3" id="KW-1185">Reference proteome</keyword>
<dbReference type="SMART" id="SM00829">
    <property type="entry name" value="PKS_ER"/>
    <property type="match status" value="1"/>
</dbReference>
<dbReference type="GeneID" id="42005134"/>
<dbReference type="InterPro" id="IPR036291">
    <property type="entry name" value="NAD(P)-bd_dom_sf"/>
</dbReference>
<dbReference type="InterPro" id="IPR020843">
    <property type="entry name" value="ER"/>
</dbReference>
<dbReference type="RefSeq" id="XP_031024144.1">
    <property type="nucleotide sequence ID" value="XM_031169837.1"/>
</dbReference>
<dbReference type="EMBL" id="QEAO01000023">
    <property type="protein sequence ID" value="TPX33072.1"/>
    <property type="molecule type" value="Genomic_DNA"/>
</dbReference>
<reference evidence="2 3" key="1">
    <citation type="journal article" date="2019" name="Sci. Rep.">
        <title>Comparative genomics of chytrid fungi reveal insights into the obligate biotrophic and pathogenic lifestyle of Synchytrium endobioticum.</title>
        <authorList>
            <person name="van de Vossenberg B.T.L.H."/>
            <person name="Warris S."/>
            <person name="Nguyen H.D.T."/>
            <person name="van Gent-Pelzer M.P.E."/>
            <person name="Joly D.L."/>
            <person name="van de Geest H.C."/>
            <person name="Bonants P.J.M."/>
            <person name="Smith D.S."/>
            <person name="Levesque C.A."/>
            <person name="van der Lee T.A.J."/>
        </authorList>
    </citation>
    <scope>NUCLEOTIDE SEQUENCE [LARGE SCALE GENOMIC DNA]</scope>
    <source>
        <strain evidence="2 3">JEL517</strain>
    </source>
</reference>
<proteinExistence type="predicted"/>
<dbReference type="CDD" id="cd08241">
    <property type="entry name" value="QOR1"/>
    <property type="match status" value="1"/>
</dbReference>
<dbReference type="Pfam" id="PF08240">
    <property type="entry name" value="ADH_N"/>
    <property type="match status" value="1"/>
</dbReference>
<dbReference type="Proteomes" id="UP000319731">
    <property type="component" value="Unassembled WGS sequence"/>
</dbReference>
<evidence type="ECO:0000313" key="3">
    <source>
        <dbReference type="Proteomes" id="UP000319731"/>
    </source>
</evidence>
<dbReference type="GO" id="GO:0008270">
    <property type="term" value="F:zinc ion binding"/>
    <property type="evidence" value="ECO:0007669"/>
    <property type="project" value="InterPro"/>
</dbReference>
<dbReference type="PANTHER" id="PTHR43677:SF4">
    <property type="entry name" value="QUINONE OXIDOREDUCTASE-LIKE PROTEIN 2"/>
    <property type="match status" value="1"/>
</dbReference>
<dbReference type="InterPro" id="IPR051397">
    <property type="entry name" value="Zn-ADH-like_protein"/>
</dbReference>
<evidence type="ECO:0000259" key="1">
    <source>
        <dbReference type="SMART" id="SM00829"/>
    </source>
</evidence>
<dbReference type="PROSITE" id="PS01162">
    <property type="entry name" value="QOR_ZETA_CRYSTAL"/>
    <property type="match status" value="1"/>
</dbReference>
<comment type="caution">
    <text evidence="2">The sequence shown here is derived from an EMBL/GenBank/DDBJ whole genome shotgun (WGS) entry which is preliminary data.</text>
</comment>
<accession>A0A507C050</accession>
<dbReference type="SUPFAM" id="SSF50129">
    <property type="entry name" value="GroES-like"/>
    <property type="match status" value="1"/>
</dbReference>
<dbReference type="SUPFAM" id="SSF51735">
    <property type="entry name" value="NAD(P)-binding Rossmann-fold domains"/>
    <property type="match status" value="1"/>
</dbReference>
<dbReference type="OrthoDB" id="10257049at2759"/>
<dbReference type="GO" id="GO:0016491">
    <property type="term" value="F:oxidoreductase activity"/>
    <property type="evidence" value="ECO:0007669"/>
    <property type="project" value="InterPro"/>
</dbReference>
<gene>
    <name evidence="2" type="ORF">SmJEL517_g03909</name>
</gene>
<dbReference type="PANTHER" id="PTHR43677">
    <property type="entry name" value="SHORT-CHAIN DEHYDROGENASE/REDUCTASE"/>
    <property type="match status" value="1"/>
</dbReference>
<evidence type="ECO:0000313" key="2">
    <source>
        <dbReference type="EMBL" id="TPX33072.1"/>
    </source>
</evidence>
<dbReference type="AlphaFoldDB" id="A0A507C050"/>
<dbReference type="InterPro" id="IPR013154">
    <property type="entry name" value="ADH-like_N"/>
</dbReference>
<dbReference type="InterPro" id="IPR013149">
    <property type="entry name" value="ADH-like_C"/>
</dbReference>
<dbReference type="GO" id="GO:0005739">
    <property type="term" value="C:mitochondrion"/>
    <property type="evidence" value="ECO:0007669"/>
    <property type="project" value="TreeGrafter"/>
</dbReference>
<feature type="domain" description="Enoyl reductase (ER)" evidence="1">
    <location>
        <begin position="11"/>
        <end position="338"/>
    </location>
</feature>
<dbReference type="Gene3D" id="3.40.50.720">
    <property type="entry name" value="NAD(P)-binding Rossmann-like Domain"/>
    <property type="match status" value="1"/>
</dbReference>
<dbReference type="InterPro" id="IPR011032">
    <property type="entry name" value="GroES-like_sf"/>
</dbReference>
<dbReference type="Pfam" id="PF00107">
    <property type="entry name" value="ADH_zinc_N"/>
    <property type="match status" value="1"/>
</dbReference>
<dbReference type="STRING" id="1806994.A0A507C050"/>
<protein>
    <recommendedName>
        <fullName evidence="1">Enoyl reductase (ER) domain-containing protein</fullName>
    </recommendedName>
</protein>
<dbReference type="Gene3D" id="3.90.180.10">
    <property type="entry name" value="Medium-chain alcohol dehydrogenases, catalytic domain"/>
    <property type="match status" value="1"/>
</dbReference>
<name>A0A507C050_9FUNG</name>
<dbReference type="InterPro" id="IPR002364">
    <property type="entry name" value="Quin_OxRdtase/zeta-crystal_CS"/>
</dbReference>